<dbReference type="Proteomes" id="UP000030111">
    <property type="component" value="Unassembled WGS sequence"/>
</dbReference>
<feature type="domain" description="Histidine kinase" evidence="8">
    <location>
        <begin position="284"/>
        <end position="495"/>
    </location>
</feature>
<dbReference type="PROSITE" id="PS50109">
    <property type="entry name" value="HIS_KIN"/>
    <property type="match status" value="1"/>
</dbReference>
<feature type="transmembrane region" description="Helical" evidence="7">
    <location>
        <begin position="17"/>
        <end position="38"/>
    </location>
</feature>
<keyword evidence="3" id="KW-0597">Phosphoprotein</keyword>
<dbReference type="PANTHER" id="PTHR45453">
    <property type="entry name" value="PHOSPHATE REGULON SENSOR PROTEIN PHOR"/>
    <property type="match status" value="1"/>
</dbReference>
<feature type="transmembrane region" description="Helical" evidence="7">
    <location>
        <begin position="245"/>
        <end position="265"/>
    </location>
</feature>
<dbReference type="EMBL" id="JRLY01000002">
    <property type="protein sequence ID" value="KGO94077.1"/>
    <property type="molecule type" value="Genomic_DNA"/>
</dbReference>
<dbReference type="GO" id="GO:0000155">
    <property type="term" value="F:phosphorelay sensor kinase activity"/>
    <property type="evidence" value="ECO:0007669"/>
    <property type="project" value="InterPro"/>
</dbReference>
<evidence type="ECO:0000256" key="6">
    <source>
        <dbReference type="ARBA" id="ARBA00023012"/>
    </source>
</evidence>
<dbReference type="GO" id="GO:0016036">
    <property type="term" value="P:cellular response to phosphate starvation"/>
    <property type="evidence" value="ECO:0007669"/>
    <property type="project" value="TreeGrafter"/>
</dbReference>
<dbReference type="InterPro" id="IPR005467">
    <property type="entry name" value="His_kinase_dom"/>
</dbReference>
<keyword evidence="7" id="KW-0472">Membrane</keyword>
<evidence type="ECO:0000256" key="4">
    <source>
        <dbReference type="ARBA" id="ARBA00022679"/>
    </source>
</evidence>
<evidence type="ECO:0000256" key="7">
    <source>
        <dbReference type="SAM" id="Phobius"/>
    </source>
</evidence>
<dbReference type="SMART" id="SM00387">
    <property type="entry name" value="HATPase_c"/>
    <property type="match status" value="1"/>
</dbReference>
<comment type="catalytic activity">
    <reaction evidence="1">
        <text>ATP + protein L-histidine = ADP + protein N-phospho-L-histidine.</text>
        <dbReference type="EC" id="2.7.13.3"/>
    </reaction>
</comment>
<keyword evidence="5" id="KW-0418">Kinase</keyword>
<dbReference type="SMART" id="SM00388">
    <property type="entry name" value="HisKA"/>
    <property type="match status" value="1"/>
</dbReference>
<evidence type="ECO:0000259" key="8">
    <source>
        <dbReference type="PROSITE" id="PS50109"/>
    </source>
</evidence>
<comment type="caution">
    <text evidence="9">The sequence shown here is derived from an EMBL/GenBank/DDBJ whole genome shotgun (WGS) entry which is preliminary data.</text>
</comment>
<dbReference type="EC" id="2.7.13.3" evidence="2"/>
<dbReference type="InterPro" id="IPR004358">
    <property type="entry name" value="Sig_transdc_His_kin-like_C"/>
</dbReference>
<dbReference type="CDD" id="cd00082">
    <property type="entry name" value="HisKA"/>
    <property type="match status" value="1"/>
</dbReference>
<dbReference type="PRINTS" id="PR00344">
    <property type="entry name" value="BCTRLSENSOR"/>
</dbReference>
<dbReference type="SUPFAM" id="SSF47384">
    <property type="entry name" value="Homodimeric domain of signal transducing histidine kinase"/>
    <property type="match status" value="1"/>
</dbReference>
<evidence type="ECO:0000313" key="10">
    <source>
        <dbReference type="Proteomes" id="UP000030111"/>
    </source>
</evidence>
<keyword evidence="10" id="KW-1185">Reference proteome</keyword>
<dbReference type="InterPro" id="IPR003661">
    <property type="entry name" value="HisK_dim/P_dom"/>
</dbReference>
<keyword evidence="6" id="KW-0902">Two-component regulatory system</keyword>
<dbReference type="SUPFAM" id="SSF55874">
    <property type="entry name" value="ATPase domain of HSP90 chaperone/DNA topoisomerase II/histidine kinase"/>
    <property type="match status" value="1"/>
</dbReference>
<dbReference type="GO" id="GO:0004721">
    <property type="term" value="F:phosphoprotein phosphatase activity"/>
    <property type="evidence" value="ECO:0007669"/>
    <property type="project" value="TreeGrafter"/>
</dbReference>
<dbReference type="InterPro" id="IPR050351">
    <property type="entry name" value="BphY/WalK/GraS-like"/>
</dbReference>
<dbReference type="Gene3D" id="3.30.565.10">
    <property type="entry name" value="Histidine kinase-like ATPase, C-terminal domain"/>
    <property type="match status" value="1"/>
</dbReference>
<keyword evidence="7" id="KW-1133">Transmembrane helix</keyword>
<dbReference type="PANTHER" id="PTHR45453:SF1">
    <property type="entry name" value="PHOSPHATE REGULON SENSOR PROTEIN PHOR"/>
    <property type="match status" value="1"/>
</dbReference>
<proteinExistence type="predicted"/>
<dbReference type="CDD" id="cd00075">
    <property type="entry name" value="HATPase"/>
    <property type="match status" value="1"/>
</dbReference>
<sequence length="495" mass="55887">MGLQQTFIFDRYMKKNLLIVFVLMAVCVTGVTALQLYFSYRTYQTEAKVFERNINEALDEAVDTAFEKHRLNVIRQLKGWLADTTIIDISCKWNAEQKLTVFTIKEVEAPVTDRTTISLSIEQFPQKLEHITPQAKAVLINQMADMVNADLKKGSIYFYTQRLGARLDKAYDKTPIGIADLEPLYKAALQKRNISEPFAFNTKSKNKYVFYTKKVNIAIRRPYKEKWLHASFTNTGMYLLSQLKWVLLGALLLVIVTVVCFWYTVRVLLSQQKLNAIKDDFISNMTHEINTPLTSITITAQALKQFGHDADAQDSYLDIILYQSNKLSALADEILTGARLDKTGIVLSDTIDVNTFLEGIVQCIPSVNAKVKYIPLTKNIIIKGNKTHLERAISNLVDNAIKYNTGNNATVVIECHVVKNQLTIAVTDNGPGIRDAFKEKVFEQFYRIPSGNIHNVKGYGLGLSYVRKVVVAHRGTVTIKDVQPNGSSFLITLPL</sequence>
<dbReference type="Pfam" id="PF02518">
    <property type="entry name" value="HATPase_c"/>
    <property type="match status" value="1"/>
</dbReference>
<dbReference type="eggNOG" id="COG2205">
    <property type="taxonomic scope" value="Bacteria"/>
</dbReference>
<dbReference type="AlphaFoldDB" id="A0A0A2MN25"/>
<evidence type="ECO:0000256" key="2">
    <source>
        <dbReference type="ARBA" id="ARBA00012438"/>
    </source>
</evidence>
<evidence type="ECO:0000256" key="5">
    <source>
        <dbReference type="ARBA" id="ARBA00022777"/>
    </source>
</evidence>
<dbReference type="STRING" id="1121898.GCA_000422725_01787"/>
<dbReference type="InterPro" id="IPR036890">
    <property type="entry name" value="HATPase_C_sf"/>
</dbReference>
<evidence type="ECO:0000256" key="1">
    <source>
        <dbReference type="ARBA" id="ARBA00000085"/>
    </source>
</evidence>
<evidence type="ECO:0000256" key="3">
    <source>
        <dbReference type="ARBA" id="ARBA00022553"/>
    </source>
</evidence>
<dbReference type="GO" id="GO:0005886">
    <property type="term" value="C:plasma membrane"/>
    <property type="evidence" value="ECO:0007669"/>
    <property type="project" value="TreeGrafter"/>
</dbReference>
<dbReference type="Gene3D" id="1.10.287.130">
    <property type="match status" value="1"/>
</dbReference>
<keyword evidence="7" id="KW-0812">Transmembrane</keyword>
<dbReference type="InterPro" id="IPR003594">
    <property type="entry name" value="HATPase_dom"/>
</dbReference>
<dbReference type="Pfam" id="PF00512">
    <property type="entry name" value="HisKA"/>
    <property type="match status" value="1"/>
</dbReference>
<gene>
    <name evidence="9" type="ORF">Q766_03850</name>
</gene>
<accession>A0A0A2MN25</accession>
<evidence type="ECO:0000313" key="9">
    <source>
        <dbReference type="EMBL" id="KGO94077.1"/>
    </source>
</evidence>
<keyword evidence="4" id="KW-0808">Transferase</keyword>
<reference evidence="9 10" key="1">
    <citation type="submission" date="2013-09" db="EMBL/GenBank/DDBJ databases">
        <authorList>
            <person name="Zeng Z."/>
            <person name="Chen C."/>
        </authorList>
    </citation>
    <scope>NUCLEOTIDE SEQUENCE [LARGE SCALE GENOMIC DNA]</scope>
    <source>
        <strain evidence="9 10">WB 4.1-42</strain>
    </source>
</reference>
<name>A0A0A2MN25_9FLAO</name>
<dbReference type="InterPro" id="IPR036097">
    <property type="entry name" value="HisK_dim/P_sf"/>
</dbReference>
<organism evidence="9 10">
    <name type="scientific">Flavobacterium subsaxonicum WB 4.1-42 = DSM 21790</name>
    <dbReference type="NCBI Taxonomy" id="1121898"/>
    <lineage>
        <taxon>Bacteria</taxon>
        <taxon>Pseudomonadati</taxon>
        <taxon>Bacteroidota</taxon>
        <taxon>Flavobacteriia</taxon>
        <taxon>Flavobacteriales</taxon>
        <taxon>Flavobacteriaceae</taxon>
        <taxon>Flavobacterium</taxon>
    </lineage>
</organism>
<protein>
    <recommendedName>
        <fullName evidence="2">histidine kinase</fullName>
        <ecNumber evidence="2">2.7.13.3</ecNumber>
    </recommendedName>
</protein>